<name>A0ABT9MQV1_9ACTN</name>
<accession>A0ABT9MQV1</accession>
<organism evidence="1 2">
    <name type="scientific">Catenuloplanes nepalensis</name>
    <dbReference type="NCBI Taxonomy" id="587533"/>
    <lineage>
        <taxon>Bacteria</taxon>
        <taxon>Bacillati</taxon>
        <taxon>Actinomycetota</taxon>
        <taxon>Actinomycetes</taxon>
        <taxon>Micromonosporales</taxon>
        <taxon>Micromonosporaceae</taxon>
        <taxon>Catenuloplanes</taxon>
    </lineage>
</organism>
<proteinExistence type="predicted"/>
<evidence type="ECO:0000313" key="2">
    <source>
        <dbReference type="Proteomes" id="UP001240984"/>
    </source>
</evidence>
<keyword evidence="2" id="KW-1185">Reference proteome</keyword>
<sequence length="102" mass="10716">MDIDPDALIRAGREMTDLSGRMRDDLNRLAAAVSGAPWGADEVGSAFGGAYDEVRGRVLDMLSTYVDQLVDVGAGLDEHGRALADIENINDAGVRNAGGGLR</sequence>
<evidence type="ECO:0008006" key="3">
    <source>
        <dbReference type="Google" id="ProtNLM"/>
    </source>
</evidence>
<dbReference type="Proteomes" id="UP001240984">
    <property type="component" value="Unassembled WGS sequence"/>
</dbReference>
<dbReference type="RefSeq" id="WP_306828854.1">
    <property type="nucleotide sequence ID" value="NZ_JAUSRA010000001.1"/>
</dbReference>
<dbReference type="EMBL" id="JAUSRA010000001">
    <property type="protein sequence ID" value="MDP9793774.1"/>
    <property type="molecule type" value="Genomic_DNA"/>
</dbReference>
<dbReference type="Gene3D" id="1.10.287.1060">
    <property type="entry name" value="ESAT-6-like"/>
    <property type="match status" value="1"/>
</dbReference>
<protein>
    <recommendedName>
        <fullName evidence="3">WXG100 family type VII secretion target</fullName>
    </recommendedName>
</protein>
<gene>
    <name evidence="1" type="ORF">J2S43_002286</name>
</gene>
<evidence type="ECO:0000313" key="1">
    <source>
        <dbReference type="EMBL" id="MDP9793774.1"/>
    </source>
</evidence>
<reference evidence="1 2" key="1">
    <citation type="submission" date="2023-07" db="EMBL/GenBank/DDBJ databases">
        <title>Sequencing the genomes of 1000 actinobacteria strains.</title>
        <authorList>
            <person name="Klenk H.-P."/>
        </authorList>
    </citation>
    <scope>NUCLEOTIDE SEQUENCE [LARGE SCALE GENOMIC DNA]</scope>
    <source>
        <strain evidence="1 2">DSM 44710</strain>
    </source>
</reference>
<comment type="caution">
    <text evidence="1">The sequence shown here is derived from an EMBL/GenBank/DDBJ whole genome shotgun (WGS) entry which is preliminary data.</text>
</comment>